<keyword evidence="4" id="KW-1185">Reference proteome</keyword>
<dbReference type="EMBL" id="FXAZ01000001">
    <property type="protein sequence ID" value="SMG13211.1"/>
    <property type="molecule type" value="Genomic_DNA"/>
</dbReference>
<organism evidence="3 4">
    <name type="scientific">Paenibacillus aquistagni</name>
    <dbReference type="NCBI Taxonomy" id="1852522"/>
    <lineage>
        <taxon>Bacteria</taxon>
        <taxon>Bacillati</taxon>
        <taxon>Bacillota</taxon>
        <taxon>Bacilli</taxon>
        <taxon>Bacillales</taxon>
        <taxon>Paenibacillaceae</taxon>
        <taxon>Paenibacillus</taxon>
    </lineage>
</organism>
<sequence length="376" mass="44025">MKVIRNTTLYKRIQQELSQFPDNRIPFSLFMSRCLYDHEDGYYMNKRPKLGREGDFYTSAYIGEGMARTLVRRYARSCSERGWNERDVYWVELGPGTGRLAYQLIKHLSLMKICPRKYVLVEKSPYHQEESMQLLAELQHEQHQMDIEWWSEEQLMENAHKAPIFVVANELLDAFPVERVRRQGSQLMQAYIEMHKGHQHLEWAWREAADEVTAFIQTHQLQLYDGQIYDAALQASRWLQSFVQGLKKAELLFVDYGGTSEELTGEHRMEGTLACYHHHRVQYDPLLAPGEQDITAHVDFDVMSRAVSACAGARVHPLVTQQQFLVEEGLLDDLVSHQLQDPFCEEARCNRAIRQLLLSDMMSERFQVMRITVDHR</sequence>
<dbReference type="SUPFAM" id="SSF53335">
    <property type="entry name" value="S-adenosyl-L-methionine-dependent methyltransferases"/>
    <property type="match status" value="1"/>
</dbReference>
<dbReference type="GO" id="GO:0035243">
    <property type="term" value="F:protein-arginine omega-N symmetric methyltransferase activity"/>
    <property type="evidence" value="ECO:0007669"/>
    <property type="project" value="TreeGrafter"/>
</dbReference>
<evidence type="ECO:0000313" key="3">
    <source>
        <dbReference type="EMBL" id="SMG13211.1"/>
    </source>
</evidence>
<dbReference type="InterPro" id="IPR003788">
    <property type="entry name" value="NDUFAF7"/>
</dbReference>
<dbReference type="Gene3D" id="3.40.50.12710">
    <property type="match status" value="1"/>
</dbReference>
<dbReference type="AlphaFoldDB" id="A0A1X7IEP2"/>
<dbReference type="Proteomes" id="UP000193834">
    <property type="component" value="Unassembled WGS sequence"/>
</dbReference>
<dbReference type="GO" id="GO:0032259">
    <property type="term" value="P:methylation"/>
    <property type="evidence" value="ECO:0007669"/>
    <property type="project" value="UniProtKB-KW"/>
</dbReference>
<name>A0A1X7IEP2_9BACL</name>
<reference evidence="3 4" key="1">
    <citation type="submission" date="2017-04" db="EMBL/GenBank/DDBJ databases">
        <authorList>
            <person name="Afonso C.L."/>
            <person name="Miller P.J."/>
            <person name="Scott M.A."/>
            <person name="Spackman E."/>
            <person name="Goraichik I."/>
            <person name="Dimitrov K.M."/>
            <person name="Suarez D.L."/>
            <person name="Swayne D.E."/>
        </authorList>
    </citation>
    <scope>NUCLEOTIDE SEQUENCE [LARGE SCALE GENOMIC DNA]</scope>
    <source>
        <strain evidence="3 4">11</strain>
    </source>
</reference>
<dbReference type="STRING" id="1852522.SAMN06295960_0379"/>
<gene>
    <name evidence="3" type="ORF">SAMN06295960_0379</name>
</gene>
<keyword evidence="2 3" id="KW-0808">Transferase</keyword>
<dbReference type="PANTHER" id="PTHR12049:SF7">
    <property type="entry name" value="PROTEIN ARGININE METHYLTRANSFERASE NDUFAF7, MITOCHONDRIAL"/>
    <property type="match status" value="1"/>
</dbReference>
<protein>
    <submittedName>
        <fullName evidence="3">SAM-dependent methyltransferase, MidA family</fullName>
    </submittedName>
</protein>
<dbReference type="InterPro" id="IPR038375">
    <property type="entry name" value="NDUFAF7_sf"/>
</dbReference>
<proteinExistence type="predicted"/>
<dbReference type="PANTHER" id="PTHR12049">
    <property type="entry name" value="PROTEIN ARGININE METHYLTRANSFERASE NDUFAF7, MITOCHONDRIAL"/>
    <property type="match status" value="1"/>
</dbReference>
<dbReference type="InterPro" id="IPR029063">
    <property type="entry name" value="SAM-dependent_MTases_sf"/>
</dbReference>
<evidence type="ECO:0000256" key="2">
    <source>
        <dbReference type="ARBA" id="ARBA00022679"/>
    </source>
</evidence>
<evidence type="ECO:0000313" key="4">
    <source>
        <dbReference type="Proteomes" id="UP000193834"/>
    </source>
</evidence>
<keyword evidence="1 3" id="KW-0489">Methyltransferase</keyword>
<dbReference type="OrthoDB" id="9794208at2"/>
<accession>A0A1X7IEP2</accession>
<evidence type="ECO:0000256" key="1">
    <source>
        <dbReference type="ARBA" id="ARBA00022603"/>
    </source>
</evidence>
<dbReference type="Pfam" id="PF02636">
    <property type="entry name" value="Methyltransf_28"/>
    <property type="match status" value="1"/>
</dbReference>